<accession>A0A286UMI9</accession>
<evidence type="ECO:0000256" key="2">
    <source>
        <dbReference type="ARBA" id="ARBA00022692"/>
    </source>
</evidence>
<evidence type="ECO:0000256" key="5">
    <source>
        <dbReference type="SAM" id="Phobius"/>
    </source>
</evidence>
<dbReference type="AlphaFoldDB" id="A0A286UMI9"/>
<protein>
    <recommendedName>
        <fullName evidence="6">HIG1 domain-containing protein</fullName>
    </recommendedName>
</protein>
<evidence type="ECO:0000313" key="7">
    <source>
        <dbReference type="EMBL" id="PAV20782.1"/>
    </source>
</evidence>
<feature type="transmembrane region" description="Helical" evidence="5">
    <location>
        <begin position="21"/>
        <end position="39"/>
    </location>
</feature>
<keyword evidence="4 5" id="KW-0472">Membrane</keyword>
<name>A0A286UMI9_9AGAM</name>
<dbReference type="PANTHER" id="PTHR28018">
    <property type="entry name" value="RESPIRATORY SUPERCOMPLEX FACTOR 2, MITOCHONDRIAL"/>
    <property type="match status" value="1"/>
</dbReference>
<evidence type="ECO:0000313" key="8">
    <source>
        <dbReference type="Proteomes" id="UP000217199"/>
    </source>
</evidence>
<gene>
    <name evidence="7" type="ORF">PNOK_0340900</name>
</gene>
<keyword evidence="3 5" id="KW-1133">Transmembrane helix</keyword>
<dbReference type="PROSITE" id="PS51503">
    <property type="entry name" value="HIG1"/>
    <property type="match status" value="1"/>
</dbReference>
<comment type="subcellular location">
    <subcellularLocation>
        <location evidence="1">Mitochondrion</location>
    </subcellularLocation>
</comment>
<dbReference type="EMBL" id="NBII01000003">
    <property type="protein sequence ID" value="PAV20782.1"/>
    <property type="molecule type" value="Genomic_DNA"/>
</dbReference>
<dbReference type="OrthoDB" id="1915122at2759"/>
<dbReference type="STRING" id="2282107.A0A286UMI9"/>
<keyword evidence="8" id="KW-1185">Reference proteome</keyword>
<dbReference type="InParanoid" id="A0A286UMI9"/>
<feature type="transmembrane region" description="Helical" evidence="5">
    <location>
        <begin position="51"/>
        <end position="69"/>
    </location>
</feature>
<evidence type="ECO:0000259" key="6">
    <source>
        <dbReference type="PROSITE" id="PS51503"/>
    </source>
</evidence>
<keyword evidence="2 5" id="KW-0812">Transmembrane</keyword>
<dbReference type="GO" id="GO:0005739">
    <property type="term" value="C:mitochondrion"/>
    <property type="evidence" value="ECO:0007669"/>
    <property type="project" value="UniProtKB-SubCell"/>
</dbReference>
<sequence length="204" mass="22898">MSIPTNEKYDEQQNRVIKAGIKGLLGGLGVALPLSYVLHRRWPYYRSLQPSLKAFGVVLVAVPSFVISAERVAIAYERAQWNDIGELELKAIHSRDAARRSAMSLRDRAADVVAHHPFSLISGTWATSMLGIYAWVSRDPLATPLQKITQTRVWAQGITLGIVLTAAILTHGKSNKQSAPYDHSWEDIVDREEEERKRLKERKA</sequence>
<feature type="transmembrane region" description="Helical" evidence="5">
    <location>
        <begin position="109"/>
        <end position="133"/>
    </location>
</feature>
<dbReference type="Proteomes" id="UP000217199">
    <property type="component" value="Unassembled WGS sequence"/>
</dbReference>
<feature type="domain" description="HIG1" evidence="6">
    <location>
        <begin position="88"/>
        <end position="181"/>
    </location>
</feature>
<reference evidence="7 8" key="1">
    <citation type="journal article" date="2017" name="Mol. Ecol.">
        <title>Comparative and population genomic landscape of Phellinus noxius: A hypervariable fungus causing root rot in trees.</title>
        <authorList>
            <person name="Chung C.L."/>
            <person name="Lee T.J."/>
            <person name="Akiba M."/>
            <person name="Lee H.H."/>
            <person name="Kuo T.H."/>
            <person name="Liu D."/>
            <person name="Ke H.M."/>
            <person name="Yokoi T."/>
            <person name="Roa M.B."/>
            <person name="Lu M.J."/>
            <person name="Chang Y.Y."/>
            <person name="Ann P.J."/>
            <person name="Tsai J.N."/>
            <person name="Chen C.Y."/>
            <person name="Tzean S.S."/>
            <person name="Ota Y."/>
            <person name="Hattori T."/>
            <person name="Sahashi N."/>
            <person name="Liou R.F."/>
            <person name="Kikuchi T."/>
            <person name="Tsai I.J."/>
        </authorList>
    </citation>
    <scope>NUCLEOTIDE SEQUENCE [LARGE SCALE GENOMIC DNA]</scope>
    <source>
        <strain evidence="7 8">FFPRI411160</strain>
    </source>
</reference>
<comment type="caution">
    <text evidence="7">The sequence shown here is derived from an EMBL/GenBank/DDBJ whole genome shotgun (WGS) entry which is preliminary data.</text>
</comment>
<feature type="transmembrane region" description="Helical" evidence="5">
    <location>
        <begin position="153"/>
        <end position="170"/>
    </location>
</feature>
<dbReference type="Pfam" id="PF04588">
    <property type="entry name" value="HIG_1_N"/>
    <property type="match status" value="1"/>
</dbReference>
<organism evidence="7 8">
    <name type="scientific">Pyrrhoderma noxium</name>
    <dbReference type="NCBI Taxonomy" id="2282107"/>
    <lineage>
        <taxon>Eukaryota</taxon>
        <taxon>Fungi</taxon>
        <taxon>Dikarya</taxon>
        <taxon>Basidiomycota</taxon>
        <taxon>Agaricomycotina</taxon>
        <taxon>Agaricomycetes</taxon>
        <taxon>Hymenochaetales</taxon>
        <taxon>Hymenochaetaceae</taxon>
        <taxon>Pyrrhoderma</taxon>
    </lineage>
</organism>
<dbReference type="PANTHER" id="PTHR28018:SF3">
    <property type="entry name" value="RESPIRATORY SUPERCOMPLEX FACTOR 2, MITOCHONDRIAL"/>
    <property type="match status" value="1"/>
</dbReference>
<dbReference type="InterPro" id="IPR007667">
    <property type="entry name" value="Hypoxia_induced_domain"/>
</dbReference>
<evidence type="ECO:0000256" key="3">
    <source>
        <dbReference type="ARBA" id="ARBA00022989"/>
    </source>
</evidence>
<proteinExistence type="predicted"/>
<evidence type="ECO:0000256" key="4">
    <source>
        <dbReference type="ARBA" id="ARBA00023136"/>
    </source>
</evidence>
<dbReference type="GO" id="GO:0033617">
    <property type="term" value="P:mitochondrial respiratory chain complex IV assembly"/>
    <property type="evidence" value="ECO:0007669"/>
    <property type="project" value="TreeGrafter"/>
</dbReference>
<dbReference type="InterPro" id="IPR040153">
    <property type="entry name" value="Rcf2"/>
</dbReference>
<evidence type="ECO:0000256" key="1">
    <source>
        <dbReference type="ARBA" id="ARBA00004173"/>
    </source>
</evidence>